<dbReference type="SUPFAM" id="SSF52047">
    <property type="entry name" value="RNI-like"/>
    <property type="match status" value="2"/>
</dbReference>
<dbReference type="InterPro" id="IPR006553">
    <property type="entry name" value="Leu-rich_rpt_Cys-con_subtyp"/>
</dbReference>
<dbReference type="AlphaFoldDB" id="D8SRT0"/>
<feature type="domain" description="F-box/LRR-repeat protein 15-like leucin rich repeat" evidence="2">
    <location>
        <begin position="336"/>
        <end position="478"/>
    </location>
</feature>
<dbReference type="SMART" id="SM00367">
    <property type="entry name" value="LRR_CC"/>
    <property type="match status" value="16"/>
</dbReference>
<dbReference type="GO" id="GO:0019005">
    <property type="term" value="C:SCF ubiquitin ligase complex"/>
    <property type="evidence" value="ECO:0000318"/>
    <property type="project" value="GO_Central"/>
</dbReference>
<proteinExistence type="predicted"/>
<sequence length="647" mass="69387">MVRLSEQYLRSQRKREEVSAEASDCQVAEWTGDDAYFLRDRESGSHWKRTKSNHSCKRPRIDEEVGSSCSSMDGIPDEILVVIFGSILSARDRSSCASVCRRWLMLLTHMPRQELPREVCSEDSDDAKQPHWALGDLSRCLEGKKATDVRLAAIAVGTGAHGGLGKLVIRGGPGERSAKGVTDIGLTTIGICCNALRGLTLWDCPNVGDSSLESIARGCRLLQSLDLLKCPNVSDAGLEAVSRGCLRLSNLSIESCDGIGNAGIKAIAKSCCYLQTLSLSRCSNINSHAITSVSKHCVALKKLKLEKIGINDRGLAFLTHHCKSLTKLVFSGLDVTQEGFISLALPDGLKYLKVIVLNACHGVTDQFLSSLGKSCSYLNRLLLIDCDNITDQGLCAFVDGCQRLRGLHIEKCRSITYAGLASVLTTTAETLKSLQVCKCSGIQDSSLTASASFKCSGLKSLVVNHSEGIGNRCLEMAGFVFPAVQHLDLCGISKLSDTGLLAFLETSGSSLVFLNLSDCVELTDKAIVGVSRKCFELQTVILDGCVKVSDKSVGVLASQCRSLQELDVSNCSITDDGIVAVVISVGPTLKTLSLSGCSRVTDESLPTIQKMCDSLTALNLKNCSGFTAAALEKFESDLGTRCDILMP</sequence>
<dbReference type="GO" id="GO:0031146">
    <property type="term" value="P:SCF-dependent proteasomal ubiquitin-dependent protein catabolic process"/>
    <property type="evidence" value="ECO:0000318"/>
    <property type="project" value="GO_Central"/>
</dbReference>
<dbReference type="SUPFAM" id="SSF81383">
    <property type="entry name" value="F-box domain"/>
    <property type="match status" value="1"/>
</dbReference>
<dbReference type="eggNOG" id="KOG1947">
    <property type="taxonomic scope" value="Eukaryota"/>
</dbReference>
<dbReference type="Gramene" id="EFJ12840">
    <property type="protein sequence ID" value="EFJ12840"/>
    <property type="gene ID" value="SELMODRAFT_123441"/>
</dbReference>
<reference evidence="3 4" key="1">
    <citation type="journal article" date="2011" name="Science">
        <title>The Selaginella genome identifies genetic changes associated with the evolution of vascular plants.</title>
        <authorList>
            <person name="Banks J.A."/>
            <person name="Nishiyama T."/>
            <person name="Hasebe M."/>
            <person name="Bowman J.L."/>
            <person name="Gribskov M."/>
            <person name="dePamphilis C."/>
            <person name="Albert V.A."/>
            <person name="Aono N."/>
            <person name="Aoyama T."/>
            <person name="Ambrose B.A."/>
            <person name="Ashton N.W."/>
            <person name="Axtell M.J."/>
            <person name="Barker E."/>
            <person name="Barker M.S."/>
            <person name="Bennetzen J.L."/>
            <person name="Bonawitz N.D."/>
            <person name="Chapple C."/>
            <person name="Cheng C."/>
            <person name="Correa L.G."/>
            <person name="Dacre M."/>
            <person name="DeBarry J."/>
            <person name="Dreyer I."/>
            <person name="Elias M."/>
            <person name="Engstrom E.M."/>
            <person name="Estelle M."/>
            <person name="Feng L."/>
            <person name="Finet C."/>
            <person name="Floyd S.K."/>
            <person name="Frommer W.B."/>
            <person name="Fujita T."/>
            <person name="Gramzow L."/>
            <person name="Gutensohn M."/>
            <person name="Harholt J."/>
            <person name="Hattori M."/>
            <person name="Heyl A."/>
            <person name="Hirai T."/>
            <person name="Hiwatashi Y."/>
            <person name="Ishikawa M."/>
            <person name="Iwata M."/>
            <person name="Karol K.G."/>
            <person name="Koehler B."/>
            <person name="Kolukisaoglu U."/>
            <person name="Kubo M."/>
            <person name="Kurata T."/>
            <person name="Lalonde S."/>
            <person name="Li K."/>
            <person name="Li Y."/>
            <person name="Litt A."/>
            <person name="Lyons E."/>
            <person name="Manning G."/>
            <person name="Maruyama T."/>
            <person name="Michael T.P."/>
            <person name="Mikami K."/>
            <person name="Miyazaki S."/>
            <person name="Morinaga S."/>
            <person name="Murata T."/>
            <person name="Mueller-Roeber B."/>
            <person name="Nelson D.R."/>
            <person name="Obara M."/>
            <person name="Oguri Y."/>
            <person name="Olmstead R.G."/>
            <person name="Onodera N."/>
            <person name="Petersen B.L."/>
            <person name="Pils B."/>
            <person name="Prigge M."/>
            <person name="Rensing S.A."/>
            <person name="Riano-Pachon D.M."/>
            <person name="Roberts A.W."/>
            <person name="Sato Y."/>
            <person name="Scheller H.V."/>
            <person name="Schulz B."/>
            <person name="Schulz C."/>
            <person name="Shakirov E.V."/>
            <person name="Shibagaki N."/>
            <person name="Shinohara N."/>
            <person name="Shippen D.E."/>
            <person name="Soerensen I."/>
            <person name="Sotooka R."/>
            <person name="Sugimoto N."/>
            <person name="Sugita M."/>
            <person name="Sumikawa N."/>
            <person name="Tanurdzic M."/>
            <person name="Theissen G."/>
            <person name="Ulvskov P."/>
            <person name="Wakazuki S."/>
            <person name="Weng J.K."/>
            <person name="Willats W.W."/>
            <person name="Wipf D."/>
            <person name="Wolf P.G."/>
            <person name="Yang L."/>
            <person name="Zimmer A.D."/>
            <person name="Zhu Q."/>
            <person name="Mitros T."/>
            <person name="Hellsten U."/>
            <person name="Loque D."/>
            <person name="Otillar R."/>
            <person name="Salamov A."/>
            <person name="Schmutz J."/>
            <person name="Shapiro H."/>
            <person name="Lindquist E."/>
            <person name="Lucas S."/>
            <person name="Rokhsar D."/>
            <person name="Grigoriev I.V."/>
        </authorList>
    </citation>
    <scope>NUCLEOTIDE SEQUENCE [LARGE SCALE GENOMIC DNA]</scope>
</reference>
<evidence type="ECO:0000313" key="4">
    <source>
        <dbReference type="Proteomes" id="UP000001514"/>
    </source>
</evidence>
<dbReference type="Pfam" id="PF12937">
    <property type="entry name" value="F-box-like"/>
    <property type="match status" value="1"/>
</dbReference>
<dbReference type="Pfam" id="PF25372">
    <property type="entry name" value="DUF7885"/>
    <property type="match status" value="2"/>
</dbReference>
<dbReference type="EMBL" id="GL377636">
    <property type="protein sequence ID" value="EFJ12840.1"/>
    <property type="molecule type" value="Genomic_DNA"/>
</dbReference>
<dbReference type="InterPro" id="IPR057207">
    <property type="entry name" value="FBXL15_LRR"/>
</dbReference>
<dbReference type="HOGENOM" id="CLU_016072_2_0_1"/>
<dbReference type="CDD" id="cd22159">
    <property type="entry name" value="F-box_AtTIR1-like"/>
    <property type="match status" value="1"/>
</dbReference>
<gene>
    <name evidence="3" type="ORF">SELMODRAFT_123441</name>
</gene>
<dbReference type="Gene3D" id="1.20.1280.50">
    <property type="match status" value="1"/>
</dbReference>
<evidence type="ECO:0000259" key="2">
    <source>
        <dbReference type="Pfam" id="PF25372"/>
    </source>
</evidence>
<dbReference type="Gene3D" id="3.80.10.10">
    <property type="entry name" value="Ribonuclease Inhibitor"/>
    <property type="match status" value="3"/>
</dbReference>
<dbReference type="Pfam" id="PF13516">
    <property type="entry name" value="LRR_6"/>
    <property type="match status" value="1"/>
</dbReference>
<dbReference type="KEGG" id="smo:SELMODRAFT_123441"/>
<feature type="domain" description="F-box" evidence="1">
    <location>
        <begin position="73"/>
        <end position="106"/>
    </location>
</feature>
<dbReference type="InterPro" id="IPR036047">
    <property type="entry name" value="F-box-like_dom_sf"/>
</dbReference>
<organism evidence="4">
    <name type="scientific">Selaginella moellendorffii</name>
    <name type="common">Spikemoss</name>
    <dbReference type="NCBI Taxonomy" id="88036"/>
    <lineage>
        <taxon>Eukaryota</taxon>
        <taxon>Viridiplantae</taxon>
        <taxon>Streptophyta</taxon>
        <taxon>Embryophyta</taxon>
        <taxon>Tracheophyta</taxon>
        <taxon>Lycopodiopsida</taxon>
        <taxon>Selaginellales</taxon>
        <taxon>Selaginellaceae</taxon>
        <taxon>Selaginella</taxon>
    </lineage>
</organism>
<accession>D8SRT0</accession>
<dbReference type="InParanoid" id="D8SRT0"/>
<dbReference type="InterPro" id="IPR001810">
    <property type="entry name" value="F-box_dom"/>
</dbReference>
<dbReference type="InterPro" id="IPR001611">
    <property type="entry name" value="Leu-rich_rpt"/>
</dbReference>
<name>D8SRT0_SELML</name>
<protein>
    <submittedName>
        <fullName evidence="3">Uncharacterized protein</fullName>
    </submittedName>
</protein>
<dbReference type="Proteomes" id="UP000001514">
    <property type="component" value="Unassembled WGS sequence"/>
</dbReference>
<keyword evidence="4" id="KW-1185">Reference proteome</keyword>
<evidence type="ECO:0000313" key="3">
    <source>
        <dbReference type="EMBL" id="EFJ12840.1"/>
    </source>
</evidence>
<feature type="domain" description="F-box/LRR-repeat protein 15-like leucin rich repeat" evidence="2">
    <location>
        <begin position="192"/>
        <end position="316"/>
    </location>
</feature>
<dbReference type="STRING" id="88036.D8SRT0"/>
<evidence type="ECO:0000259" key="1">
    <source>
        <dbReference type="Pfam" id="PF12937"/>
    </source>
</evidence>
<dbReference type="InterPro" id="IPR032675">
    <property type="entry name" value="LRR_dom_sf"/>
</dbReference>
<dbReference type="OMA" id="IRKCCFV"/>
<dbReference type="PANTHER" id="PTHR13318">
    <property type="entry name" value="PARTNER OF PAIRED, ISOFORM B-RELATED"/>
    <property type="match status" value="1"/>
</dbReference>